<sequence length="67" mass="7660">MLIKSPQPHARKPNSAPQSSCLLKAMWCELELFGTLNWWAIRTAPRRLLPRWSIAQRTGLRNPPPLG</sequence>
<organism evidence="1 2">
    <name type="scientific">Iphiclides podalirius</name>
    <name type="common">scarce swallowtail</name>
    <dbReference type="NCBI Taxonomy" id="110791"/>
    <lineage>
        <taxon>Eukaryota</taxon>
        <taxon>Metazoa</taxon>
        <taxon>Ecdysozoa</taxon>
        <taxon>Arthropoda</taxon>
        <taxon>Hexapoda</taxon>
        <taxon>Insecta</taxon>
        <taxon>Pterygota</taxon>
        <taxon>Neoptera</taxon>
        <taxon>Endopterygota</taxon>
        <taxon>Lepidoptera</taxon>
        <taxon>Glossata</taxon>
        <taxon>Ditrysia</taxon>
        <taxon>Papilionoidea</taxon>
        <taxon>Papilionidae</taxon>
        <taxon>Papilioninae</taxon>
        <taxon>Iphiclides</taxon>
    </lineage>
</organism>
<evidence type="ECO:0000313" key="1">
    <source>
        <dbReference type="EMBL" id="CAH2059441.1"/>
    </source>
</evidence>
<feature type="non-terminal residue" evidence="1">
    <location>
        <position position="67"/>
    </location>
</feature>
<protein>
    <submittedName>
        <fullName evidence="1">Uncharacterized protein</fullName>
    </submittedName>
</protein>
<dbReference type="Proteomes" id="UP000837857">
    <property type="component" value="Chromosome 26"/>
</dbReference>
<accession>A0ABN8IJZ3</accession>
<name>A0ABN8IJZ3_9NEOP</name>
<reference evidence="1" key="1">
    <citation type="submission" date="2022-03" db="EMBL/GenBank/DDBJ databases">
        <authorList>
            <person name="Martin H S."/>
        </authorList>
    </citation>
    <scope>NUCLEOTIDE SEQUENCE</scope>
</reference>
<proteinExistence type="predicted"/>
<keyword evidence="2" id="KW-1185">Reference proteome</keyword>
<evidence type="ECO:0000313" key="2">
    <source>
        <dbReference type="Proteomes" id="UP000837857"/>
    </source>
</evidence>
<gene>
    <name evidence="1" type="ORF">IPOD504_LOCUS10870</name>
</gene>
<dbReference type="EMBL" id="OW152838">
    <property type="protein sequence ID" value="CAH2059441.1"/>
    <property type="molecule type" value="Genomic_DNA"/>
</dbReference>